<gene>
    <name evidence="1" type="ORF">FRZ54_10685</name>
</gene>
<accession>A0A5B8UXB0</accession>
<name>A0A5B8UXB0_9SPHI</name>
<evidence type="ECO:0000313" key="2">
    <source>
        <dbReference type="Proteomes" id="UP000321479"/>
    </source>
</evidence>
<dbReference type="EMBL" id="CP042436">
    <property type="protein sequence ID" value="QEC63026.1"/>
    <property type="molecule type" value="Genomic_DNA"/>
</dbReference>
<protein>
    <submittedName>
        <fullName evidence="1">DUF2442 domain-containing protein</fullName>
    </submittedName>
</protein>
<dbReference type="Gene3D" id="3.30.2020.10">
    <property type="entry name" value="NE0471-like N-terminal domain"/>
    <property type="match status" value="1"/>
</dbReference>
<dbReference type="InterPro" id="IPR036782">
    <property type="entry name" value="NE0471-like_N"/>
</dbReference>
<dbReference type="OrthoDB" id="1369138at2"/>
<proteinExistence type="predicted"/>
<dbReference type="AlphaFoldDB" id="A0A5B8UXB0"/>
<dbReference type="RefSeq" id="WP_147031602.1">
    <property type="nucleotide sequence ID" value="NZ_CP042436.1"/>
</dbReference>
<evidence type="ECO:0000313" key="1">
    <source>
        <dbReference type="EMBL" id="QEC63026.1"/>
    </source>
</evidence>
<organism evidence="1 2">
    <name type="scientific">Mucilaginibacter ginsenosidivorans</name>
    <dbReference type="NCBI Taxonomy" id="398053"/>
    <lineage>
        <taxon>Bacteria</taxon>
        <taxon>Pseudomonadati</taxon>
        <taxon>Bacteroidota</taxon>
        <taxon>Sphingobacteriia</taxon>
        <taxon>Sphingobacteriales</taxon>
        <taxon>Sphingobacteriaceae</taxon>
        <taxon>Mucilaginibacter</taxon>
    </lineage>
</organism>
<dbReference type="Proteomes" id="UP000321479">
    <property type="component" value="Chromosome"/>
</dbReference>
<dbReference type="KEGG" id="mgin:FRZ54_10685"/>
<dbReference type="InterPro" id="IPR018841">
    <property type="entry name" value="DUF2442"/>
</dbReference>
<keyword evidence="2" id="KW-1185">Reference proteome</keyword>
<reference evidence="1 2" key="1">
    <citation type="journal article" date="2017" name="Curr. Microbiol.">
        <title>Mucilaginibacter ginsenosidivorans sp. nov., Isolated from Soil of Ginseng Field.</title>
        <authorList>
            <person name="Kim M.M."/>
            <person name="Siddiqi M.Z."/>
            <person name="Im W.T."/>
        </authorList>
    </citation>
    <scope>NUCLEOTIDE SEQUENCE [LARGE SCALE GENOMIC DNA]</scope>
    <source>
        <strain evidence="1 2">Gsoil 3017</strain>
    </source>
</reference>
<dbReference type="Pfam" id="PF10387">
    <property type="entry name" value="DUF2442"/>
    <property type="match status" value="1"/>
</dbReference>
<dbReference type="SUPFAM" id="SSF143880">
    <property type="entry name" value="NE0471 N-terminal domain-like"/>
    <property type="match status" value="1"/>
</dbReference>
<sequence length="94" mass="10892">MRITQVFDKSTVIDPIEIKSAHYTGEYSIDLSFSDGTKRLVDFKPFLKGSLHPSISKYLDKELFLEFKIVAGNLNWNDYDLIFPVEDLYKGQIQ</sequence>